<feature type="compositionally biased region" description="Basic and acidic residues" evidence="1">
    <location>
        <begin position="257"/>
        <end position="271"/>
    </location>
</feature>
<feature type="transmembrane region" description="Helical" evidence="2">
    <location>
        <begin position="345"/>
        <end position="366"/>
    </location>
</feature>
<gene>
    <name evidence="3" type="ORF">FDP41_009188</name>
</gene>
<feature type="compositionally biased region" description="Basic and acidic residues" evidence="1">
    <location>
        <begin position="151"/>
        <end position="161"/>
    </location>
</feature>
<dbReference type="Proteomes" id="UP000444721">
    <property type="component" value="Unassembled WGS sequence"/>
</dbReference>
<feature type="compositionally biased region" description="Basic and acidic residues" evidence="1">
    <location>
        <begin position="177"/>
        <end position="198"/>
    </location>
</feature>
<dbReference type="VEuPathDB" id="AmoebaDB:NF0105780"/>
<feature type="transmembrane region" description="Helical" evidence="2">
    <location>
        <begin position="410"/>
        <end position="431"/>
    </location>
</feature>
<evidence type="ECO:0000256" key="2">
    <source>
        <dbReference type="SAM" id="Phobius"/>
    </source>
</evidence>
<protein>
    <submittedName>
        <fullName evidence="3">Uncharacterized protein</fullName>
    </submittedName>
</protein>
<feature type="compositionally biased region" description="Acidic residues" evidence="1">
    <location>
        <begin position="164"/>
        <end position="176"/>
    </location>
</feature>
<proteinExistence type="predicted"/>
<keyword evidence="2" id="KW-1133">Transmembrane helix</keyword>
<feature type="region of interest" description="Disordered" evidence="1">
    <location>
        <begin position="227"/>
        <end position="294"/>
    </location>
</feature>
<feature type="compositionally biased region" description="Polar residues" evidence="1">
    <location>
        <begin position="1"/>
        <end position="38"/>
    </location>
</feature>
<organism evidence="3 4">
    <name type="scientific">Naegleria fowleri</name>
    <name type="common">Brain eating amoeba</name>
    <dbReference type="NCBI Taxonomy" id="5763"/>
    <lineage>
        <taxon>Eukaryota</taxon>
        <taxon>Discoba</taxon>
        <taxon>Heterolobosea</taxon>
        <taxon>Tetramitia</taxon>
        <taxon>Eutetramitia</taxon>
        <taxon>Vahlkampfiidae</taxon>
        <taxon>Naegleria</taxon>
    </lineage>
</organism>
<name>A0A6A5BDX1_NAEFO</name>
<dbReference type="RefSeq" id="XP_044557000.1">
    <property type="nucleotide sequence ID" value="XM_044713119.1"/>
</dbReference>
<comment type="caution">
    <text evidence="3">The sequence shown here is derived from an EMBL/GenBank/DDBJ whole genome shotgun (WGS) entry which is preliminary data.</text>
</comment>
<keyword evidence="2" id="KW-0472">Membrane</keyword>
<accession>A0A6A5BDX1</accession>
<evidence type="ECO:0000313" key="4">
    <source>
        <dbReference type="Proteomes" id="UP000444721"/>
    </source>
</evidence>
<feature type="region of interest" description="Disordered" evidence="1">
    <location>
        <begin position="1"/>
        <end position="112"/>
    </location>
</feature>
<keyword evidence="2" id="KW-0812">Transmembrane</keyword>
<feature type="region of interest" description="Disordered" evidence="1">
    <location>
        <begin position="151"/>
        <end position="210"/>
    </location>
</feature>
<dbReference type="AlphaFoldDB" id="A0A6A5BDX1"/>
<reference evidence="3 4" key="1">
    <citation type="journal article" date="2019" name="Sci. Rep.">
        <title>Nanopore sequencing improves the draft genome of the human pathogenic amoeba Naegleria fowleri.</title>
        <authorList>
            <person name="Liechti N."/>
            <person name="Schurch N."/>
            <person name="Bruggmann R."/>
            <person name="Wittwer M."/>
        </authorList>
    </citation>
    <scope>NUCLEOTIDE SEQUENCE [LARGE SCALE GENOMIC DNA]</scope>
    <source>
        <strain evidence="3 4">ATCC 30894</strain>
    </source>
</reference>
<feature type="transmembrane region" description="Helical" evidence="2">
    <location>
        <begin position="378"/>
        <end position="398"/>
    </location>
</feature>
<dbReference type="VEuPathDB" id="AmoebaDB:NfTy_060550"/>
<feature type="compositionally biased region" description="Low complexity" evidence="1">
    <location>
        <begin position="82"/>
        <end position="94"/>
    </location>
</feature>
<dbReference type="OrthoDB" id="10478057at2759"/>
<dbReference type="EMBL" id="VFQX01000068">
    <property type="protein sequence ID" value="KAF0972285.1"/>
    <property type="molecule type" value="Genomic_DNA"/>
</dbReference>
<evidence type="ECO:0000313" key="3">
    <source>
        <dbReference type="EMBL" id="KAF0972285.1"/>
    </source>
</evidence>
<dbReference type="GeneID" id="68116405"/>
<dbReference type="VEuPathDB" id="AmoebaDB:FDP41_009188"/>
<feature type="transmembrane region" description="Helical" evidence="2">
    <location>
        <begin position="303"/>
        <end position="325"/>
    </location>
</feature>
<evidence type="ECO:0000256" key="1">
    <source>
        <dbReference type="SAM" id="MobiDB-lite"/>
    </source>
</evidence>
<keyword evidence="4" id="KW-1185">Reference proteome</keyword>
<feature type="compositionally biased region" description="Low complexity" evidence="1">
    <location>
        <begin position="45"/>
        <end position="74"/>
    </location>
</feature>
<feature type="compositionally biased region" description="Low complexity" evidence="1">
    <location>
        <begin position="236"/>
        <end position="256"/>
    </location>
</feature>
<sequence>MLTSIHSYSPHLSLNSTESESLHKSMNTPSSSLSKQTITPREETPSSPSASTSHEIEALSPLKNPSSPSNQKNSPELEEHSSSQNQNTINNNKQESFSSAVEPLLFEKTLHQQEEANSDLELQEIKDRLHQVMNMSTRVLQRSMLGDFKKEEEEFKKKPPNLEEMSDDEEEFDEEHVEAYHSEDDFLIDEKGHERIPEHEEDNTLNGETKGEFDEHLNRLYPSLRKSNQQQHEFRSSSTQPTSSFTSFRNRSSPSSSRDKDLSSLNHHHDYEQEEEMEHLKPYASVRSKSQLVPKEDTEPKHYYRIATMSTGMVFMINSFMLYFGGQGKIQVAELYGFHQDSPHLQRTVAILFFVMGVINLAPNLFGGEEGFSLRNAAEYFPFLIAVLNVVVATHYVVENFRQGETLNVNWISLSGLVLFIVLNIKLATLSHPGAKIKVKRSEYFQQQQQMKYPSNNKNQ</sequence>